<organism evidence="7 8">
    <name type="scientific">Actinomadura mexicana</name>
    <dbReference type="NCBI Taxonomy" id="134959"/>
    <lineage>
        <taxon>Bacteria</taxon>
        <taxon>Bacillati</taxon>
        <taxon>Actinomycetota</taxon>
        <taxon>Actinomycetes</taxon>
        <taxon>Streptosporangiales</taxon>
        <taxon>Thermomonosporaceae</taxon>
        <taxon>Actinomadura</taxon>
    </lineage>
</organism>
<gene>
    <name evidence="7" type="ORF">SAMN06265355_11074</name>
</gene>
<name>A0A239BB02_9ACTN</name>
<keyword evidence="4" id="KW-0560">Oxidoreductase</keyword>
<keyword evidence="8" id="KW-1185">Reference proteome</keyword>
<dbReference type="Proteomes" id="UP000198420">
    <property type="component" value="Unassembled WGS sequence"/>
</dbReference>
<keyword evidence="3" id="KW-0479">Metal-binding</keyword>
<keyword evidence="5" id="KW-0408">Iron</keyword>
<evidence type="ECO:0000256" key="5">
    <source>
        <dbReference type="ARBA" id="ARBA00023004"/>
    </source>
</evidence>
<dbReference type="GO" id="GO:0005506">
    <property type="term" value="F:iron ion binding"/>
    <property type="evidence" value="ECO:0007669"/>
    <property type="project" value="InterPro"/>
</dbReference>
<dbReference type="PRINTS" id="PR00359">
    <property type="entry name" value="BP450"/>
</dbReference>
<dbReference type="Gene3D" id="1.10.630.10">
    <property type="entry name" value="Cytochrome P450"/>
    <property type="match status" value="1"/>
</dbReference>
<evidence type="ECO:0000256" key="6">
    <source>
        <dbReference type="ARBA" id="ARBA00023033"/>
    </source>
</evidence>
<dbReference type="AlphaFoldDB" id="A0A239BB02"/>
<dbReference type="InterPro" id="IPR002397">
    <property type="entry name" value="Cyt_P450_B"/>
</dbReference>
<evidence type="ECO:0000313" key="8">
    <source>
        <dbReference type="Proteomes" id="UP000198420"/>
    </source>
</evidence>
<dbReference type="OrthoDB" id="3203662at2"/>
<dbReference type="SUPFAM" id="SSF48264">
    <property type="entry name" value="Cytochrome P450"/>
    <property type="match status" value="1"/>
</dbReference>
<evidence type="ECO:0000256" key="1">
    <source>
        <dbReference type="ARBA" id="ARBA00010617"/>
    </source>
</evidence>
<dbReference type="InterPro" id="IPR001128">
    <property type="entry name" value="Cyt_P450"/>
</dbReference>
<accession>A0A239BB02</accession>
<reference evidence="8" key="1">
    <citation type="submission" date="2017-06" db="EMBL/GenBank/DDBJ databases">
        <authorList>
            <person name="Varghese N."/>
            <person name="Submissions S."/>
        </authorList>
    </citation>
    <scope>NUCLEOTIDE SEQUENCE [LARGE SCALE GENOMIC DNA]</scope>
    <source>
        <strain evidence="8">DSM 44485</strain>
    </source>
</reference>
<dbReference type="GO" id="GO:0006707">
    <property type="term" value="P:cholesterol catabolic process"/>
    <property type="evidence" value="ECO:0007669"/>
    <property type="project" value="TreeGrafter"/>
</dbReference>
<dbReference type="CDD" id="cd11033">
    <property type="entry name" value="CYP142-like"/>
    <property type="match status" value="1"/>
</dbReference>
<comment type="similarity">
    <text evidence="1">Belongs to the cytochrome P450 family.</text>
</comment>
<keyword evidence="6 7" id="KW-0503">Monooxygenase</keyword>
<dbReference type="GO" id="GO:0036199">
    <property type="term" value="F:cholest-4-en-3-one 26-monooxygenase activity"/>
    <property type="evidence" value="ECO:0007669"/>
    <property type="project" value="TreeGrafter"/>
</dbReference>
<evidence type="ECO:0000313" key="7">
    <source>
        <dbReference type="EMBL" id="SNS04741.1"/>
    </source>
</evidence>
<sequence>MTTTPDIELVDPGPYEHSGVPHGQLAWLREHEPVFRHHGDPELDHPPFWAVTRHEDVVHVSRHPEIFSSWQRLALFHESPEDQIVLQRMMMLNQDPPEHSRKRSIVNRGFTPRAIGALEQHIRDICRRLVTETAERGQEADFVRDLAAPLPLYVICELLGAPPEDREKIFHWSNTLIGGDDPDFQRTPEEGQQAATELYAYANELAADRRENPREDIVTRLLQPDAGGEVLTGDEFELFVMLLSVAGNETTRNAASGGMLALLEHPEQWERMKADPSLARTAADEIVRWVTPVNMFRRTAVRDTEIGGRAIAEGDKVVVFYSSANRDEAVFSDPYRFDVGRDPNPHLGFGGGGPHFCLGSHLARLELSVLFETLLDTMPNIELNGNVRRLRSSFINGVKEMPVRVCPASLD</sequence>
<dbReference type="FunFam" id="1.10.630.10:FF:000018">
    <property type="entry name" value="Cytochrome P450 monooxygenase"/>
    <property type="match status" value="1"/>
</dbReference>
<evidence type="ECO:0000256" key="3">
    <source>
        <dbReference type="ARBA" id="ARBA00022723"/>
    </source>
</evidence>
<dbReference type="PANTHER" id="PTHR46696:SF4">
    <property type="entry name" value="BIOTIN BIOSYNTHESIS CYTOCHROME P450"/>
    <property type="match status" value="1"/>
</dbReference>
<evidence type="ECO:0000256" key="2">
    <source>
        <dbReference type="ARBA" id="ARBA00022617"/>
    </source>
</evidence>
<protein>
    <submittedName>
        <fullName evidence="7">Cholest-4-en-3-one 26-monooxygenase</fullName>
    </submittedName>
</protein>
<dbReference type="InterPro" id="IPR036396">
    <property type="entry name" value="Cyt_P450_sf"/>
</dbReference>
<dbReference type="GO" id="GO:0008395">
    <property type="term" value="F:steroid hydroxylase activity"/>
    <property type="evidence" value="ECO:0007669"/>
    <property type="project" value="TreeGrafter"/>
</dbReference>
<dbReference type="PANTHER" id="PTHR46696">
    <property type="entry name" value="P450, PUTATIVE (EUROFUNG)-RELATED"/>
    <property type="match status" value="1"/>
</dbReference>
<proteinExistence type="inferred from homology"/>
<dbReference type="Pfam" id="PF00067">
    <property type="entry name" value="p450"/>
    <property type="match status" value="1"/>
</dbReference>
<dbReference type="EMBL" id="FZNP01000010">
    <property type="protein sequence ID" value="SNS04741.1"/>
    <property type="molecule type" value="Genomic_DNA"/>
</dbReference>
<dbReference type="RefSeq" id="WP_089314290.1">
    <property type="nucleotide sequence ID" value="NZ_FZNP01000010.1"/>
</dbReference>
<keyword evidence="2" id="KW-0349">Heme</keyword>
<dbReference type="GO" id="GO:0020037">
    <property type="term" value="F:heme binding"/>
    <property type="evidence" value="ECO:0007669"/>
    <property type="project" value="InterPro"/>
</dbReference>
<evidence type="ECO:0000256" key="4">
    <source>
        <dbReference type="ARBA" id="ARBA00023002"/>
    </source>
</evidence>